<sequence length="99" mass="10963">MPHPPPYLKTTACATFGSCEDSHDPLFSVRAGLNVEDVLIHLTILLRSAYATNEQACQVVDNETRHLLWSTRTAVEMAQGLVQALLGGMETDRSRPELR</sequence>
<name>A0A6I5RKP7_9PSED</name>
<evidence type="ECO:0000313" key="1">
    <source>
        <dbReference type="EMBL" id="NES08582.1"/>
    </source>
</evidence>
<gene>
    <name evidence="1" type="ORF">G3O07_00720</name>
</gene>
<dbReference type="AlphaFoldDB" id="A0A6I5RKP7"/>
<evidence type="ECO:0000313" key="2">
    <source>
        <dbReference type="Proteomes" id="UP000471751"/>
    </source>
</evidence>
<reference evidence="1 2" key="1">
    <citation type="submission" date="2020-02" db="EMBL/GenBank/DDBJ databases">
        <title>Broccoli isolated Pseudomonas sp.</title>
        <authorList>
            <person name="Fujikawa T."/>
            <person name="Sawada H."/>
        </authorList>
    </citation>
    <scope>NUCLEOTIDE SEQUENCE [LARGE SCALE GENOMIC DNA]</scope>
    <source>
        <strain evidence="1 2">JCM 32154</strain>
    </source>
</reference>
<accession>A0A6I5RKP7</accession>
<proteinExistence type="predicted"/>
<comment type="caution">
    <text evidence="1">The sequence shown here is derived from an EMBL/GenBank/DDBJ whole genome shotgun (WGS) entry which is preliminary data.</text>
</comment>
<protein>
    <submittedName>
        <fullName evidence="1">DUF3077 domain-containing protein</fullName>
    </submittedName>
</protein>
<organism evidence="1 2">
    <name type="scientific">Pseudomonas laurentiana</name>
    <dbReference type="NCBI Taxonomy" id="2364649"/>
    <lineage>
        <taxon>Bacteria</taxon>
        <taxon>Pseudomonadati</taxon>
        <taxon>Pseudomonadota</taxon>
        <taxon>Gammaproteobacteria</taxon>
        <taxon>Pseudomonadales</taxon>
        <taxon>Pseudomonadaceae</taxon>
        <taxon>Pseudomonas</taxon>
    </lineage>
</organism>
<dbReference type="Proteomes" id="UP000471751">
    <property type="component" value="Unassembled WGS sequence"/>
</dbReference>
<keyword evidence="2" id="KW-1185">Reference proteome</keyword>
<dbReference type="Pfam" id="PF19619">
    <property type="entry name" value="DUF6124"/>
    <property type="match status" value="1"/>
</dbReference>
<dbReference type="EMBL" id="JAAHBT010000006">
    <property type="protein sequence ID" value="NES08582.1"/>
    <property type="molecule type" value="Genomic_DNA"/>
</dbReference>